<feature type="transmembrane region" description="Helical" evidence="6">
    <location>
        <begin position="47"/>
        <end position="66"/>
    </location>
</feature>
<keyword evidence="5 6" id="KW-0472">Membrane</keyword>
<evidence type="ECO:0000256" key="5">
    <source>
        <dbReference type="ARBA" id="ARBA00023136"/>
    </source>
</evidence>
<dbReference type="PANTHER" id="PTHR34478">
    <property type="entry name" value="PROTEIN LEMA"/>
    <property type="match status" value="1"/>
</dbReference>
<name>L0H1I1_9GAMM</name>
<dbReference type="eggNOG" id="COG1704">
    <property type="taxonomic scope" value="Bacteria"/>
</dbReference>
<dbReference type="GO" id="GO:0016020">
    <property type="term" value="C:membrane"/>
    <property type="evidence" value="ECO:0007669"/>
    <property type="project" value="UniProtKB-SubCell"/>
</dbReference>
<dbReference type="EMBL" id="CP003051">
    <property type="protein sequence ID" value="AGA91444.1"/>
    <property type="molecule type" value="Genomic_DNA"/>
</dbReference>
<evidence type="ECO:0000256" key="6">
    <source>
        <dbReference type="SAM" id="Phobius"/>
    </source>
</evidence>
<proteinExistence type="inferred from homology"/>
<evidence type="ECO:0000256" key="4">
    <source>
        <dbReference type="ARBA" id="ARBA00022989"/>
    </source>
</evidence>
<protein>
    <submittedName>
        <fullName evidence="7">Uncharacterized protein</fullName>
    </submittedName>
</protein>
<dbReference type="SUPFAM" id="SSF140478">
    <property type="entry name" value="LemA-like"/>
    <property type="match status" value="1"/>
</dbReference>
<comment type="subcellular location">
    <subcellularLocation>
        <location evidence="1">Membrane</location>
        <topology evidence="1">Single-pass membrane protein</topology>
    </subcellularLocation>
</comment>
<comment type="similarity">
    <text evidence="2">Belongs to the LemA family.</text>
</comment>
<sequence>MDYKERITRLLEQGVITRAQSERLAGRLIDRPQREVEARRPTRGYHVWALVAVVVLLAALSIGVAMNPEPIQLQDVRSTLNEPQEIGDMGKTLTGGLSAALFLGVPLLALLIWLTLTYNGLVNREEAVLEAWAQVESNYQRRADLIPNMLETVAKYMRFEKDTLTAVTAERAEAMAGRDAFSDQDAATFRAAVEDMSKAQEDSAALMQGIEGAPQDETELAKLHAAEQRLGASMHRLLALSENYPVLRSADQMLALQAELEGSENRINVARMRFNEAAADFNASMRRMPASLVASTGGFKRKAYFQADAGTNQAVQVSFE</sequence>
<dbReference type="RefSeq" id="WP_015281576.1">
    <property type="nucleotide sequence ID" value="NC_019940.1"/>
</dbReference>
<dbReference type="AlphaFoldDB" id="L0H1I1"/>
<dbReference type="Proteomes" id="UP000010816">
    <property type="component" value="Chromosome"/>
</dbReference>
<dbReference type="STRING" id="765912.Thimo_2734"/>
<evidence type="ECO:0000256" key="2">
    <source>
        <dbReference type="ARBA" id="ARBA00008854"/>
    </source>
</evidence>
<gene>
    <name evidence="7" type="ORF">Thimo_2734</name>
</gene>
<evidence type="ECO:0000313" key="8">
    <source>
        <dbReference type="Proteomes" id="UP000010816"/>
    </source>
</evidence>
<dbReference type="OrthoDB" id="9804152at2"/>
<dbReference type="Pfam" id="PF04011">
    <property type="entry name" value="LemA"/>
    <property type="match status" value="1"/>
</dbReference>
<dbReference type="KEGG" id="tmb:Thimo_2734"/>
<dbReference type="PANTHER" id="PTHR34478:SF2">
    <property type="entry name" value="MEMBRANE PROTEIN"/>
    <property type="match status" value="1"/>
</dbReference>
<keyword evidence="3 6" id="KW-0812">Transmembrane</keyword>
<dbReference type="InterPro" id="IPR007156">
    <property type="entry name" value="MamQ_LemA"/>
</dbReference>
<accession>L0H1I1</accession>
<evidence type="ECO:0000256" key="3">
    <source>
        <dbReference type="ARBA" id="ARBA00022692"/>
    </source>
</evidence>
<reference evidence="7 8" key="1">
    <citation type="submission" date="2011-09" db="EMBL/GenBank/DDBJ databases">
        <title>Complete sequence of chromosome of Thioflavicoccus mobilis 8321.</title>
        <authorList>
            <consortium name="US DOE Joint Genome Institute"/>
            <person name="Lucas S."/>
            <person name="Han J."/>
            <person name="Lapidus A."/>
            <person name="Cheng J.-F."/>
            <person name="Goodwin L."/>
            <person name="Pitluck S."/>
            <person name="Peters L."/>
            <person name="Ovchinnikova G."/>
            <person name="Lu M."/>
            <person name="Detter J.C."/>
            <person name="Han C."/>
            <person name="Tapia R."/>
            <person name="Land M."/>
            <person name="Hauser L."/>
            <person name="Kyrpides N."/>
            <person name="Ivanova N."/>
            <person name="Pagani I."/>
            <person name="Vogl K."/>
            <person name="Liu Z."/>
            <person name="Imhoff J."/>
            <person name="Thiel V."/>
            <person name="Frigaard N.-U."/>
            <person name="Bryant D."/>
            <person name="Woyke T."/>
        </authorList>
    </citation>
    <scope>NUCLEOTIDE SEQUENCE [LARGE SCALE GENOMIC DNA]</scope>
    <source>
        <strain evidence="7 8">8321</strain>
    </source>
</reference>
<feature type="transmembrane region" description="Helical" evidence="6">
    <location>
        <begin position="97"/>
        <end position="116"/>
    </location>
</feature>
<dbReference type="HOGENOM" id="CLU_056714_0_1_6"/>
<dbReference type="InterPro" id="IPR023353">
    <property type="entry name" value="LemA-like_dom_sf"/>
</dbReference>
<evidence type="ECO:0000313" key="7">
    <source>
        <dbReference type="EMBL" id="AGA91444.1"/>
    </source>
</evidence>
<evidence type="ECO:0000256" key="1">
    <source>
        <dbReference type="ARBA" id="ARBA00004167"/>
    </source>
</evidence>
<keyword evidence="8" id="KW-1185">Reference proteome</keyword>
<organism evidence="7 8">
    <name type="scientific">Thioflavicoccus mobilis 8321</name>
    <dbReference type="NCBI Taxonomy" id="765912"/>
    <lineage>
        <taxon>Bacteria</taxon>
        <taxon>Pseudomonadati</taxon>
        <taxon>Pseudomonadota</taxon>
        <taxon>Gammaproteobacteria</taxon>
        <taxon>Chromatiales</taxon>
        <taxon>Chromatiaceae</taxon>
        <taxon>Thioflavicoccus</taxon>
    </lineage>
</organism>
<dbReference type="Gene3D" id="1.20.1440.20">
    <property type="entry name" value="LemA-like domain"/>
    <property type="match status" value="1"/>
</dbReference>
<keyword evidence="4 6" id="KW-1133">Transmembrane helix</keyword>